<dbReference type="InterPro" id="IPR024932">
    <property type="entry name" value="ApbE"/>
</dbReference>
<dbReference type="SUPFAM" id="SSF143631">
    <property type="entry name" value="ApbE-like"/>
    <property type="match status" value="1"/>
</dbReference>
<evidence type="ECO:0000256" key="1">
    <source>
        <dbReference type="ARBA" id="ARBA00011955"/>
    </source>
</evidence>
<dbReference type="PANTHER" id="PTHR30040">
    <property type="entry name" value="THIAMINE BIOSYNTHESIS LIPOPROTEIN APBE"/>
    <property type="match status" value="1"/>
</dbReference>
<evidence type="ECO:0000256" key="10">
    <source>
        <dbReference type="PIRNR" id="PIRNR006268"/>
    </source>
</evidence>
<feature type="binding site" evidence="11">
    <location>
        <position position="292"/>
    </location>
    <ligand>
        <name>Mg(2+)</name>
        <dbReference type="ChEBI" id="CHEBI:18420"/>
    </ligand>
</feature>
<evidence type="ECO:0000256" key="9">
    <source>
        <dbReference type="ARBA" id="ARBA00048540"/>
    </source>
</evidence>
<dbReference type="EC" id="2.7.1.180" evidence="1 10"/>
<dbReference type="GO" id="GO:0016740">
    <property type="term" value="F:transferase activity"/>
    <property type="evidence" value="ECO:0007669"/>
    <property type="project" value="UniProtKB-UniRule"/>
</dbReference>
<comment type="subcellular location">
    <subcellularLocation>
        <location evidence="12">Cell inner membrane</location>
        <topology evidence="12">Lipid-anchor</topology>
        <orientation evidence="12">Periplasmic side</orientation>
    </subcellularLocation>
</comment>
<evidence type="ECO:0000256" key="2">
    <source>
        <dbReference type="ARBA" id="ARBA00016337"/>
    </source>
</evidence>
<evidence type="ECO:0000313" key="13">
    <source>
        <dbReference type="EMBL" id="AWV97774.1"/>
    </source>
</evidence>
<accession>A0A2Z4G9F1</accession>
<dbReference type="Pfam" id="PF02424">
    <property type="entry name" value="ApbE"/>
    <property type="match status" value="1"/>
</dbReference>
<sequence>MTLEVNKKLLYLVFIIIGLLSCKEGNKPYSVLQGYAQGSTFRIVYDPVSSDDYTAEVDSILLVIDKSMSLWDSTSIIRKVNESDEPVIVDEHFKNVFNRSVYFYEISGGAFDPTLSPLIDAWGFARKHGTGLPSDRDIDSLKNYVGLNKFRLEGNKLYKDFAGAQLNFNAIAQGYTADVLGDYLEEQGVPNYLVEIGGETKAKGLNQSGSKWKVGIEKPDFNQTSTTNAVKTVVGLTDGALVTSGSYRKYIEKDGKKYSHTLDAKTGKPVTHNLLSAAVVVPEAMDSDAYATMFMVMGKDAALKYANEHNLAIQCIFDDNGILGVAYSEAFKKLIILEN</sequence>
<keyword evidence="12" id="KW-1003">Cell membrane</keyword>
<feature type="binding site" evidence="11">
    <location>
        <position position="288"/>
    </location>
    <ligand>
        <name>Mg(2+)</name>
        <dbReference type="ChEBI" id="CHEBI:18420"/>
    </ligand>
</feature>
<organism evidence="13 14">
    <name type="scientific">Arcticibacterium luteifluviistationis</name>
    <dbReference type="NCBI Taxonomy" id="1784714"/>
    <lineage>
        <taxon>Bacteria</taxon>
        <taxon>Pseudomonadati</taxon>
        <taxon>Bacteroidota</taxon>
        <taxon>Cytophagia</taxon>
        <taxon>Cytophagales</taxon>
        <taxon>Leadbetterellaceae</taxon>
        <taxon>Arcticibacterium</taxon>
    </lineage>
</organism>
<evidence type="ECO:0000256" key="11">
    <source>
        <dbReference type="PIRSR" id="PIRSR006268-2"/>
    </source>
</evidence>
<evidence type="ECO:0000256" key="5">
    <source>
        <dbReference type="ARBA" id="ARBA00022723"/>
    </source>
</evidence>
<keyword evidence="7 10" id="KW-0460">Magnesium</keyword>
<keyword evidence="12" id="KW-0472">Membrane</keyword>
<evidence type="ECO:0000256" key="7">
    <source>
        <dbReference type="ARBA" id="ARBA00022842"/>
    </source>
</evidence>
<dbReference type="GO" id="GO:0046872">
    <property type="term" value="F:metal ion binding"/>
    <property type="evidence" value="ECO:0007669"/>
    <property type="project" value="UniProtKB-UniRule"/>
</dbReference>
<dbReference type="Gene3D" id="3.10.520.10">
    <property type="entry name" value="ApbE-like domains"/>
    <property type="match status" value="1"/>
</dbReference>
<keyword evidence="6 10" id="KW-0274">FAD</keyword>
<keyword evidence="5 10" id="KW-0479">Metal-binding</keyword>
<feature type="binding site" evidence="11">
    <location>
        <position position="170"/>
    </location>
    <ligand>
        <name>Mg(2+)</name>
        <dbReference type="ChEBI" id="CHEBI:18420"/>
    </ligand>
</feature>
<dbReference type="GO" id="GO:0005886">
    <property type="term" value="C:plasma membrane"/>
    <property type="evidence" value="ECO:0007669"/>
    <property type="project" value="UniProtKB-SubCell"/>
</dbReference>
<comment type="function">
    <text evidence="12">Flavin transferase that catalyzes the transfer of the FMN moiety of FAD and its covalent binding to the hydroxyl group of a threonine residue in a target flavoprotein.</text>
</comment>
<evidence type="ECO:0000256" key="8">
    <source>
        <dbReference type="ARBA" id="ARBA00031306"/>
    </source>
</evidence>
<dbReference type="AlphaFoldDB" id="A0A2Z4G9F1"/>
<evidence type="ECO:0000313" key="14">
    <source>
        <dbReference type="Proteomes" id="UP000249873"/>
    </source>
</evidence>
<dbReference type="Proteomes" id="UP000249873">
    <property type="component" value="Chromosome"/>
</dbReference>
<dbReference type="PIRSF" id="PIRSF006268">
    <property type="entry name" value="ApbE"/>
    <property type="match status" value="1"/>
</dbReference>
<gene>
    <name evidence="13" type="ORF">DJ013_06165</name>
</gene>
<comment type="catalytic activity">
    <reaction evidence="9 10 12">
        <text>L-threonyl-[protein] + FAD = FMN-L-threonyl-[protein] + AMP + H(+)</text>
        <dbReference type="Rhea" id="RHEA:36847"/>
        <dbReference type="Rhea" id="RHEA-COMP:11060"/>
        <dbReference type="Rhea" id="RHEA-COMP:11061"/>
        <dbReference type="ChEBI" id="CHEBI:15378"/>
        <dbReference type="ChEBI" id="CHEBI:30013"/>
        <dbReference type="ChEBI" id="CHEBI:57692"/>
        <dbReference type="ChEBI" id="CHEBI:74257"/>
        <dbReference type="ChEBI" id="CHEBI:456215"/>
        <dbReference type="EC" id="2.7.1.180"/>
    </reaction>
</comment>
<evidence type="ECO:0000256" key="6">
    <source>
        <dbReference type="ARBA" id="ARBA00022827"/>
    </source>
</evidence>
<name>A0A2Z4G9F1_9BACT</name>
<dbReference type="PANTHER" id="PTHR30040:SF2">
    <property type="entry name" value="FAD:PROTEIN FMN TRANSFERASE"/>
    <property type="match status" value="1"/>
</dbReference>
<comment type="cofactor">
    <cofactor evidence="11">
        <name>Mg(2+)</name>
        <dbReference type="ChEBI" id="CHEBI:18420"/>
    </cofactor>
    <cofactor evidence="11">
        <name>Mn(2+)</name>
        <dbReference type="ChEBI" id="CHEBI:29035"/>
    </cofactor>
    <text evidence="11">Magnesium. Can also use manganese.</text>
</comment>
<keyword evidence="4 10" id="KW-0808">Transferase</keyword>
<protein>
    <recommendedName>
        <fullName evidence="2 10">FAD:protein FMN transferase</fullName>
        <ecNumber evidence="1 10">2.7.1.180</ecNumber>
    </recommendedName>
    <alternativeName>
        <fullName evidence="8 10">Flavin transferase</fullName>
    </alternativeName>
</protein>
<dbReference type="OrthoDB" id="9778595at2"/>
<keyword evidence="14" id="KW-1185">Reference proteome</keyword>
<dbReference type="InterPro" id="IPR003374">
    <property type="entry name" value="ApbE-like_sf"/>
</dbReference>
<comment type="similarity">
    <text evidence="10 12">Belongs to the ApbE family.</text>
</comment>
<proteinExistence type="inferred from homology"/>
<reference evidence="13 14" key="1">
    <citation type="submission" date="2018-05" db="EMBL/GenBank/DDBJ databases">
        <title>Complete genome sequence of Arcticibacterium luteifluviistationis SM1504T, a cytophagaceae bacterium isolated from Arctic surface seawater.</title>
        <authorList>
            <person name="Li Y."/>
            <person name="Qin Q.-L."/>
        </authorList>
    </citation>
    <scope>NUCLEOTIDE SEQUENCE [LARGE SCALE GENOMIC DNA]</scope>
    <source>
        <strain evidence="13 14">SM1504</strain>
    </source>
</reference>
<keyword evidence="12" id="KW-0449">Lipoprotein</keyword>
<evidence type="ECO:0000256" key="4">
    <source>
        <dbReference type="ARBA" id="ARBA00022679"/>
    </source>
</evidence>
<dbReference type="EMBL" id="CP029480">
    <property type="protein sequence ID" value="AWV97774.1"/>
    <property type="molecule type" value="Genomic_DNA"/>
</dbReference>
<evidence type="ECO:0000256" key="3">
    <source>
        <dbReference type="ARBA" id="ARBA00022630"/>
    </source>
</evidence>
<keyword evidence="3 10" id="KW-0285">Flavoprotein</keyword>
<evidence type="ECO:0000256" key="12">
    <source>
        <dbReference type="RuleBase" id="RU363002"/>
    </source>
</evidence>
<keyword evidence="12" id="KW-0997">Cell inner membrane</keyword>
<dbReference type="KEGG" id="als:DJ013_06165"/>
<dbReference type="PROSITE" id="PS51257">
    <property type="entry name" value="PROKAR_LIPOPROTEIN"/>
    <property type="match status" value="1"/>
</dbReference>